<dbReference type="GO" id="GO:0005741">
    <property type="term" value="C:mitochondrial outer membrane"/>
    <property type="evidence" value="ECO:0007669"/>
    <property type="project" value="UniProtKB-SubCell"/>
</dbReference>
<protein>
    <submittedName>
        <fullName evidence="8">Protein fmp-52, mitochondrial</fullName>
    </submittedName>
</protein>
<comment type="subcellular location">
    <subcellularLocation>
        <location evidence="1">Mitochondrion outer membrane</location>
        <topology evidence="1">Peripheral membrane protein</topology>
    </subcellularLocation>
</comment>
<evidence type="ECO:0000256" key="4">
    <source>
        <dbReference type="ARBA" id="ARBA00022946"/>
    </source>
</evidence>
<keyword evidence="6" id="KW-0472">Membrane</keyword>
<dbReference type="SUPFAM" id="SSF51735">
    <property type="entry name" value="NAD(P)-binding Rossmann-fold domains"/>
    <property type="match status" value="1"/>
</dbReference>
<dbReference type="Gene3D" id="3.40.50.720">
    <property type="entry name" value="NAD(P)-binding Rossmann-like Domain"/>
    <property type="match status" value="1"/>
</dbReference>
<evidence type="ECO:0000256" key="5">
    <source>
        <dbReference type="ARBA" id="ARBA00023128"/>
    </source>
</evidence>
<dbReference type="EMBL" id="NKUJ01000258">
    <property type="protein sequence ID" value="RMJ09054.1"/>
    <property type="molecule type" value="Genomic_DNA"/>
</dbReference>
<accession>A0A3M2RUU6</accession>
<evidence type="ECO:0000256" key="6">
    <source>
        <dbReference type="ARBA" id="ARBA00023136"/>
    </source>
</evidence>
<feature type="domain" description="NAD(P)-binding" evidence="7">
    <location>
        <begin position="12"/>
        <end position="165"/>
    </location>
</feature>
<dbReference type="OrthoDB" id="430436at2759"/>
<keyword evidence="4" id="KW-0809">Transit peptide</keyword>
<dbReference type="Pfam" id="PF13460">
    <property type="entry name" value="NAD_binding_10"/>
    <property type="match status" value="1"/>
</dbReference>
<evidence type="ECO:0000313" key="8">
    <source>
        <dbReference type="EMBL" id="RMJ09054.1"/>
    </source>
</evidence>
<dbReference type="Proteomes" id="UP000277212">
    <property type="component" value="Unassembled WGS sequence"/>
</dbReference>
<evidence type="ECO:0000259" key="7">
    <source>
        <dbReference type="Pfam" id="PF13460"/>
    </source>
</evidence>
<keyword evidence="3" id="KW-1000">Mitochondrion outer membrane</keyword>
<name>A0A3M2RUU6_9HYPO</name>
<sequence length="250" mass="26073">MATPPPSAAIIGSTGLVGGHILSTLLAAETFTPVHTITRRAPKAESPRLDAVVDADTSKWAGLLSGFTPTPSVVFSALGTTRAAAGGLANQWKIDHDLNVELVKAAKAAGTGTFVFISSAGTRGFPSSMAPYSKMKNGVEDAIKEQDFQQAVILKPGMILGHREQGRALEGIFQGAVNGIGRLSTAAKDTIGQDAEVIGRAAVKAAQLAAEGKAPSKYWVVEAAEIVKLGRTEWAAKEKVEEEEVKAQAQ</sequence>
<evidence type="ECO:0000313" key="9">
    <source>
        <dbReference type="Proteomes" id="UP000277212"/>
    </source>
</evidence>
<evidence type="ECO:0000256" key="1">
    <source>
        <dbReference type="ARBA" id="ARBA00004450"/>
    </source>
</evidence>
<dbReference type="AlphaFoldDB" id="A0A3M2RUU6"/>
<evidence type="ECO:0000256" key="3">
    <source>
        <dbReference type="ARBA" id="ARBA00022787"/>
    </source>
</evidence>
<dbReference type="PANTHER" id="PTHR14097">
    <property type="entry name" value="OXIDOREDUCTASE HTATIP2"/>
    <property type="match status" value="1"/>
</dbReference>
<organism evidence="8 9">
    <name type="scientific">Fusarium kuroshium</name>
    <dbReference type="NCBI Taxonomy" id="2010991"/>
    <lineage>
        <taxon>Eukaryota</taxon>
        <taxon>Fungi</taxon>
        <taxon>Dikarya</taxon>
        <taxon>Ascomycota</taxon>
        <taxon>Pezizomycotina</taxon>
        <taxon>Sordariomycetes</taxon>
        <taxon>Hypocreomycetidae</taxon>
        <taxon>Hypocreales</taxon>
        <taxon>Nectriaceae</taxon>
        <taxon>Fusarium</taxon>
        <taxon>Fusarium solani species complex</taxon>
    </lineage>
</organism>
<evidence type="ECO:0000256" key="2">
    <source>
        <dbReference type="ARBA" id="ARBA00006617"/>
    </source>
</evidence>
<comment type="caution">
    <text evidence="8">The sequence shown here is derived from an EMBL/GenBank/DDBJ whole genome shotgun (WGS) entry which is preliminary data.</text>
</comment>
<dbReference type="InterPro" id="IPR016040">
    <property type="entry name" value="NAD(P)-bd_dom"/>
</dbReference>
<keyword evidence="5" id="KW-0496">Mitochondrion</keyword>
<gene>
    <name evidence="8" type="ORF">CDV36_011312</name>
</gene>
<dbReference type="GO" id="GO:0051170">
    <property type="term" value="P:import into nucleus"/>
    <property type="evidence" value="ECO:0007669"/>
    <property type="project" value="TreeGrafter"/>
</dbReference>
<reference evidence="8 9" key="1">
    <citation type="submission" date="2017-06" db="EMBL/GenBank/DDBJ databases">
        <title>Comparative genomic analysis of Ambrosia Fusariam Clade fungi.</title>
        <authorList>
            <person name="Stajich J.E."/>
            <person name="Carrillo J."/>
            <person name="Kijimoto T."/>
            <person name="Eskalen A."/>
            <person name="O'Donnell K."/>
            <person name="Kasson M."/>
        </authorList>
    </citation>
    <scope>NUCLEOTIDE SEQUENCE [LARGE SCALE GENOMIC DNA]</scope>
    <source>
        <strain evidence="8">UCR3666</strain>
    </source>
</reference>
<comment type="similarity">
    <text evidence="2">Belongs to the FMP52 family.</text>
</comment>
<dbReference type="InterPro" id="IPR036291">
    <property type="entry name" value="NAD(P)-bd_dom_sf"/>
</dbReference>
<dbReference type="STRING" id="2010991.A0A3M2RUU6"/>
<dbReference type="PANTHER" id="PTHR14097:SF7">
    <property type="entry name" value="OXIDOREDUCTASE HTATIP2"/>
    <property type="match status" value="1"/>
</dbReference>
<proteinExistence type="inferred from homology"/>
<keyword evidence="9" id="KW-1185">Reference proteome</keyword>
<dbReference type="FunFam" id="3.40.50.720:FF:000366">
    <property type="entry name" value="Protein FMP52, mitochondrial"/>
    <property type="match status" value="1"/>
</dbReference>